<sequence>MPSQRKNKKQVADAAVVNTADVADVNAADVNAADVVAESLAVDDKKKSPLIGNIHISRARCEWHFRNSISDESIETQIKALKELQKATTDENELKTNKVKIDELNKNLIRISQYTPHAISIICDLVIKDMISRGISQIAQSGKKTLDTSYFYSSDINESYLYPLIKNLSTYTDGYKKVEDMSKKKLKKSDEEEVPTEDGGDTDVEELGSSNMTFTTYINKAIIDIKKSLDTKITIGTKVKKYLSDLLTELINRLALMAKALLKNVINVRTIAPNHIKAIISLLLLDGNVSEANVEKAMATVDEKLKLFQQAMVKELKTEEVVAVEGAVTDGPVDNAVTDPVV</sequence>
<reference evidence="2" key="1">
    <citation type="journal article" date="2020" name="Nature">
        <title>Giant virus diversity and host interactions through global metagenomics.</title>
        <authorList>
            <person name="Schulz F."/>
            <person name="Roux S."/>
            <person name="Paez-Espino D."/>
            <person name="Jungbluth S."/>
            <person name="Walsh D.A."/>
            <person name="Denef V.J."/>
            <person name="McMahon K.D."/>
            <person name="Konstantinidis K.T."/>
            <person name="Eloe-Fadrosh E.A."/>
            <person name="Kyrpides N.C."/>
            <person name="Woyke T."/>
        </authorList>
    </citation>
    <scope>NUCLEOTIDE SEQUENCE</scope>
    <source>
        <strain evidence="2">GVMAG-M-3300023184-186</strain>
    </source>
</reference>
<accession>A0A6C0I1L0</accession>
<protein>
    <submittedName>
        <fullName evidence="2">Uncharacterized protein</fullName>
    </submittedName>
</protein>
<dbReference type="EMBL" id="MN740065">
    <property type="protein sequence ID" value="QHT86226.1"/>
    <property type="molecule type" value="Genomic_DNA"/>
</dbReference>
<name>A0A6C0I1L0_9ZZZZ</name>
<proteinExistence type="predicted"/>
<dbReference type="AlphaFoldDB" id="A0A6C0I1L0"/>
<feature type="region of interest" description="Disordered" evidence="1">
    <location>
        <begin position="185"/>
        <end position="205"/>
    </location>
</feature>
<organism evidence="2">
    <name type="scientific">viral metagenome</name>
    <dbReference type="NCBI Taxonomy" id="1070528"/>
    <lineage>
        <taxon>unclassified sequences</taxon>
        <taxon>metagenomes</taxon>
        <taxon>organismal metagenomes</taxon>
    </lineage>
</organism>
<evidence type="ECO:0000313" key="2">
    <source>
        <dbReference type="EMBL" id="QHT86226.1"/>
    </source>
</evidence>
<evidence type="ECO:0000256" key="1">
    <source>
        <dbReference type="SAM" id="MobiDB-lite"/>
    </source>
</evidence>
<feature type="compositionally biased region" description="Acidic residues" evidence="1">
    <location>
        <begin position="191"/>
        <end position="205"/>
    </location>
</feature>